<dbReference type="Pfam" id="PF04972">
    <property type="entry name" value="BON"/>
    <property type="match status" value="2"/>
</dbReference>
<dbReference type="SMART" id="SM00749">
    <property type="entry name" value="BON"/>
    <property type="match status" value="2"/>
</dbReference>
<evidence type="ECO:0000313" key="4">
    <source>
        <dbReference type="EMBL" id="EYU14550.1"/>
    </source>
</evidence>
<keyword evidence="5" id="KW-1185">Reference proteome</keyword>
<dbReference type="InterPro" id="IPR014004">
    <property type="entry name" value="Transpt-assoc_nodulatn_dom_bac"/>
</dbReference>
<feature type="signal peptide" evidence="2">
    <location>
        <begin position="1"/>
        <end position="21"/>
    </location>
</feature>
<dbReference type="Proteomes" id="UP000023464">
    <property type="component" value="Unassembled WGS sequence"/>
</dbReference>
<feature type="domain" description="BON" evidence="3">
    <location>
        <begin position="124"/>
        <end position="191"/>
    </location>
</feature>
<keyword evidence="1 2" id="KW-0732">Signal</keyword>
<dbReference type="PROSITE" id="PS51257">
    <property type="entry name" value="PROKAR_LIPOPROTEIN"/>
    <property type="match status" value="1"/>
</dbReference>
<dbReference type="InterPro" id="IPR051686">
    <property type="entry name" value="Lipoprotein_DolP"/>
</dbReference>
<dbReference type="AlphaFoldDB" id="A0A022PJ72"/>
<protein>
    <submittedName>
        <fullName evidence="4">Putative periplasmic or secreted lipoprotein</fullName>
    </submittedName>
</protein>
<keyword evidence="4" id="KW-0449">Lipoprotein</keyword>
<dbReference type="PROSITE" id="PS50914">
    <property type="entry name" value="BON"/>
    <property type="match status" value="2"/>
</dbReference>
<dbReference type="PATRIC" id="fig|1393736.3.peg.2988"/>
<dbReference type="PANTHER" id="PTHR34606:SF4">
    <property type="entry name" value="OUTER MEMBRANE LIPOPROTEIN DOLP"/>
    <property type="match status" value="1"/>
</dbReference>
<accession>A0A022PJ72</accession>
<organism evidence="4 5">
    <name type="scientific">Photorhabdus aegyptia</name>
    <dbReference type="NCBI Taxonomy" id="2805098"/>
    <lineage>
        <taxon>Bacteria</taxon>
        <taxon>Pseudomonadati</taxon>
        <taxon>Pseudomonadota</taxon>
        <taxon>Gammaproteobacteria</taxon>
        <taxon>Enterobacterales</taxon>
        <taxon>Morganellaceae</taxon>
        <taxon>Photorhabdus</taxon>
    </lineage>
</organism>
<evidence type="ECO:0000259" key="3">
    <source>
        <dbReference type="PROSITE" id="PS50914"/>
    </source>
</evidence>
<dbReference type="NCBIfam" id="NF008247">
    <property type="entry name" value="PRK11023.1"/>
    <property type="match status" value="1"/>
</dbReference>
<name>A0A022PJ72_9GAMM</name>
<feature type="chain" id="PRO_5001503465" evidence="2">
    <location>
        <begin position="22"/>
        <end position="191"/>
    </location>
</feature>
<evidence type="ECO:0000256" key="1">
    <source>
        <dbReference type="ARBA" id="ARBA00022729"/>
    </source>
</evidence>
<dbReference type="RefSeq" id="WP_036780321.1">
    <property type="nucleotide sequence ID" value="NZ_CAWLTM010000071.1"/>
</dbReference>
<dbReference type="InterPro" id="IPR007055">
    <property type="entry name" value="BON_dom"/>
</dbReference>
<feature type="domain" description="BON" evidence="3">
    <location>
        <begin position="46"/>
        <end position="115"/>
    </location>
</feature>
<gene>
    <name evidence="4" type="ORF">BA1DRAFT_02920</name>
</gene>
<reference evidence="4 5" key="1">
    <citation type="submission" date="2014-03" db="EMBL/GenBank/DDBJ databases">
        <title>Draft Genome of Photorhabdus luminescens BA1, an Egyptian Isolate.</title>
        <authorList>
            <person name="Ghazal S."/>
            <person name="Hurst S.G.IV."/>
            <person name="Morris K."/>
            <person name="Thomas K."/>
            <person name="Tisa L.S."/>
        </authorList>
    </citation>
    <scope>NUCLEOTIDE SEQUENCE [LARGE SCALE GENOMIC DNA]</scope>
    <source>
        <strain evidence="4 5">BA1</strain>
    </source>
</reference>
<sequence length="191" mass="20406">MRFFSLLATICTAVMLQGCIGAVVVGSAAVATKTATDPRTVGQQVDDSTLEARVSNALNKDKQLKEQTRIITTAYQGKVLLTGQSPDSNLSDRAKQIASRVDGAHTVYNEIRQGKPVALSTASKDTWITTKVRSKILASDSVKSSNIKVVTENSEVFLLGILTKQEGNAAAKIASETNGVKRVTTAFTYLN</sequence>
<comment type="caution">
    <text evidence="4">The sequence shown here is derived from an EMBL/GenBank/DDBJ whole genome shotgun (WGS) entry which is preliminary data.</text>
</comment>
<evidence type="ECO:0000313" key="5">
    <source>
        <dbReference type="Proteomes" id="UP000023464"/>
    </source>
</evidence>
<evidence type="ECO:0000256" key="2">
    <source>
        <dbReference type="SAM" id="SignalP"/>
    </source>
</evidence>
<proteinExistence type="predicted"/>
<dbReference type="EMBL" id="JFGV01000044">
    <property type="protein sequence ID" value="EYU14550.1"/>
    <property type="molecule type" value="Genomic_DNA"/>
</dbReference>
<dbReference type="PANTHER" id="PTHR34606">
    <property type="entry name" value="BON DOMAIN-CONTAINING PROTEIN"/>
    <property type="match status" value="1"/>
</dbReference>